<dbReference type="GO" id="GO:0008270">
    <property type="term" value="F:zinc ion binding"/>
    <property type="evidence" value="ECO:0007669"/>
    <property type="project" value="InterPro"/>
</dbReference>
<dbReference type="SMART" id="SM01057">
    <property type="entry name" value="Carb_anhydrase"/>
    <property type="match status" value="1"/>
</dbReference>
<dbReference type="AlphaFoldDB" id="A0A9Q0S6R9"/>
<dbReference type="PANTHER" id="PTHR18952">
    <property type="entry name" value="CARBONIC ANHYDRASE"/>
    <property type="match status" value="1"/>
</dbReference>
<dbReference type="Proteomes" id="UP001151699">
    <property type="component" value="Chromosome A"/>
</dbReference>
<keyword evidence="3" id="KW-0479">Metal-binding</keyword>
<dbReference type="EMBL" id="WJQU01000001">
    <property type="protein sequence ID" value="KAJ6646133.1"/>
    <property type="molecule type" value="Genomic_DNA"/>
</dbReference>
<evidence type="ECO:0000313" key="9">
    <source>
        <dbReference type="Proteomes" id="UP001151699"/>
    </source>
</evidence>
<dbReference type="OrthoDB" id="429145at2759"/>
<sequence>MVIFGVILLAFIVGANATGCGFGYDGPLGPDHWQDEYGQCAGKHQSPINIDSSHVTRVVLPPLNMQGFFFTDGEAVLTNNGHTAMMTIDSERKPILSGGPLKGDYEFAQLHFHWGDDDTHGSEDEVDGKSYPMELHVVFFKKEYLDSTAALDHPDGLCVLACLFEVGDIPNPNYKGFGEVLPKIIQPETEAAFDVAPALIQLLPHELTHYFTYNGSLTTPPCSEVVTWIDFKEHIKLSHDQFEDFRALVNEESHSMSNNFRAVQPLGDRIVFYNVNYFEEFEQDVLDDNKVNADIEELVVESEKVIEEAVKST</sequence>
<dbReference type="GO" id="GO:0004089">
    <property type="term" value="F:carbonate dehydratase activity"/>
    <property type="evidence" value="ECO:0007669"/>
    <property type="project" value="UniProtKB-EC"/>
</dbReference>
<keyword evidence="9" id="KW-1185">Reference proteome</keyword>
<evidence type="ECO:0000256" key="3">
    <source>
        <dbReference type="ARBA" id="ARBA00022723"/>
    </source>
</evidence>
<feature type="chain" id="PRO_5040324206" description="carbonic anhydrase" evidence="6">
    <location>
        <begin position="18"/>
        <end position="313"/>
    </location>
</feature>
<dbReference type="Pfam" id="PF00194">
    <property type="entry name" value="Carb_anhydrase"/>
    <property type="match status" value="1"/>
</dbReference>
<dbReference type="Gene3D" id="3.10.200.10">
    <property type="entry name" value="Alpha carbonic anhydrase"/>
    <property type="match status" value="1"/>
</dbReference>
<dbReference type="EC" id="4.2.1.1" evidence="2"/>
<gene>
    <name evidence="8" type="primary">Ca7</name>
    <name evidence="8" type="ORF">Bhyg_01343</name>
</gene>
<name>A0A9Q0S6R9_9DIPT</name>
<keyword evidence="6" id="KW-0732">Signal</keyword>
<protein>
    <recommendedName>
        <fullName evidence="2">carbonic anhydrase</fullName>
        <ecNumber evidence="2">4.2.1.1</ecNumber>
    </recommendedName>
</protein>
<evidence type="ECO:0000259" key="7">
    <source>
        <dbReference type="PROSITE" id="PS51144"/>
    </source>
</evidence>
<dbReference type="CDD" id="cd00326">
    <property type="entry name" value="alpha_CA"/>
    <property type="match status" value="1"/>
</dbReference>
<keyword evidence="5" id="KW-0325">Glycoprotein</keyword>
<evidence type="ECO:0000256" key="5">
    <source>
        <dbReference type="ARBA" id="ARBA00023180"/>
    </source>
</evidence>
<dbReference type="FunFam" id="3.10.200.10:FF:000003">
    <property type="entry name" value="Carbonic anhydrase 12"/>
    <property type="match status" value="1"/>
</dbReference>
<accession>A0A9Q0S6R9</accession>
<evidence type="ECO:0000256" key="2">
    <source>
        <dbReference type="ARBA" id="ARBA00012925"/>
    </source>
</evidence>
<reference evidence="8" key="1">
    <citation type="submission" date="2022-07" db="EMBL/GenBank/DDBJ databases">
        <authorList>
            <person name="Trinca V."/>
            <person name="Uliana J.V.C."/>
            <person name="Torres T.T."/>
            <person name="Ward R.J."/>
            <person name="Monesi N."/>
        </authorList>
    </citation>
    <scope>NUCLEOTIDE SEQUENCE</scope>
    <source>
        <strain evidence="8">HSMRA1968</strain>
        <tissue evidence="8">Whole embryos</tissue>
    </source>
</reference>
<dbReference type="InterPro" id="IPR001148">
    <property type="entry name" value="CA_dom"/>
</dbReference>
<dbReference type="PROSITE" id="PS51144">
    <property type="entry name" value="ALPHA_CA_2"/>
    <property type="match status" value="1"/>
</dbReference>
<feature type="signal peptide" evidence="6">
    <location>
        <begin position="1"/>
        <end position="17"/>
    </location>
</feature>
<comment type="caution">
    <text evidence="8">The sequence shown here is derived from an EMBL/GenBank/DDBJ whole genome shotgun (WGS) entry which is preliminary data.</text>
</comment>
<feature type="domain" description="Alpha-carbonic anhydrase" evidence="7">
    <location>
        <begin position="20"/>
        <end position="275"/>
    </location>
</feature>
<organism evidence="8 9">
    <name type="scientific">Pseudolycoriella hygida</name>
    <dbReference type="NCBI Taxonomy" id="35572"/>
    <lineage>
        <taxon>Eukaryota</taxon>
        <taxon>Metazoa</taxon>
        <taxon>Ecdysozoa</taxon>
        <taxon>Arthropoda</taxon>
        <taxon>Hexapoda</taxon>
        <taxon>Insecta</taxon>
        <taxon>Pterygota</taxon>
        <taxon>Neoptera</taxon>
        <taxon>Endopterygota</taxon>
        <taxon>Diptera</taxon>
        <taxon>Nematocera</taxon>
        <taxon>Sciaroidea</taxon>
        <taxon>Sciaridae</taxon>
        <taxon>Pseudolycoriella</taxon>
    </lineage>
</organism>
<comment type="similarity">
    <text evidence="1">Belongs to the alpha-carbonic anhydrase family.</text>
</comment>
<dbReference type="InterPro" id="IPR023561">
    <property type="entry name" value="Carbonic_anhydrase_a-class"/>
</dbReference>
<evidence type="ECO:0000256" key="1">
    <source>
        <dbReference type="ARBA" id="ARBA00010718"/>
    </source>
</evidence>
<evidence type="ECO:0000313" key="8">
    <source>
        <dbReference type="EMBL" id="KAJ6646133.1"/>
    </source>
</evidence>
<proteinExistence type="inferred from homology"/>
<dbReference type="SUPFAM" id="SSF51069">
    <property type="entry name" value="Carbonic anhydrase"/>
    <property type="match status" value="1"/>
</dbReference>
<dbReference type="GO" id="GO:0005737">
    <property type="term" value="C:cytoplasm"/>
    <property type="evidence" value="ECO:0007669"/>
    <property type="project" value="TreeGrafter"/>
</dbReference>
<dbReference type="InterPro" id="IPR036398">
    <property type="entry name" value="CA_dom_sf"/>
</dbReference>
<evidence type="ECO:0000256" key="4">
    <source>
        <dbReference type="ARBA" id="ARBA00022833"/>
    </source>
</evidence>
<keyword evidence="4" id="KW-0862">Zinc</keyword>
<dbReference type="PANTHER" id="PTHR18952:SF124">
    <property type="entry name" value="CARBONIC ANHYDRASE 7"/>
    <property type="match status" value="1"/>
</dbReference>
<evidence type="ECO:0000256" key="6">
    <source>
        <dbReference type="SAM" id="SignalP"/>
    </source>
</evidence>